<organism evidence="1 2">
    <name type="scientific">Paenibacillus swuensis</name>
    <dbReference type="NCBI Taxonomy" id="1178515"/>
    <lineage>
        <taxon>Bacteria</taxon>
        <taxon>Bacillati</taxon>
        <taxon>Bacillota</taxon>
        <taxon>Bacilli</taxon>
        <taxon>Bacillales</taxon>
        <taxon>Paenibacillaceae</taxon>
        <taxon>Paenibacillus</taxon>
    </lineage>
</organism>
<dbReference type="KEGG" id="pswu:SY83_02555"/>
<dbReference type="RefSeq" id="WP_068603972.1">
    <property type="nucleotide sequence ID" value="NZ_CP011388.1"/>
</dbReference>
<sequence>MTEENNVPIRVKYLDLMEKAFDAYTLEQIRGRKSADGLRELDLHAYSRLTTVLSCLLHGGRRLHLLSLWKQMMTECCHEIVQPRPDDMADFAIKEMMFSLFIMKDASLLGDVELHQWDRLLIQLDPYVNYRNVAKDEASKKKLHNINIYNMIGEFLREQWGLTDTKDYFAEHWPAQIQHFDTETGMYRDPGCPMLYDITTRCHVQMLLEFGYKGPYANQLDHLLRLGGNVTLYAQSAAYEFPYGGRSSQFLFNEALIAANAEYEAKRFFSYGDHVRARKFKRAASLAVESVVRWLDMEPPRHLKNRFPIESKHGTEPYGYYDKYMITFGAFIGMAYWFAQEDIEEYACPAETGGYVWRAPDDFHMIIANAGGYSVQIDSLANLAYDATGLGRLHRAGFPTELALSTPLSAGEYYEINSDLGRVHATMGPGWSLPEGEVFYFSRCTDLKASLHIEKESKERVRFTVTYHGNTLRGCRAVVEYYELSAGGLIYSYSLVDAEVSGYFIQVPLLESNGEQHTVIQQHEGSIEVTLDSYRYRVEADCAIVLSANLYGNRNGAYRLAALQYQVPRPSLKLELSRV</sequence>
<reference evidence="1 2" key="1">
    <citation type="submission" date="2015-01" db="EMBL/GenBank/DDBJ databases">
        <title>Paenibacillus swuensis/DY6/whole genome sequencing.</title>
        <authorList>
            <person name="Kim M.K."/>
            <person name="Srinivasan S."/>
            <person name="Lee J.-J."/>
        </authorList>
    </citation>
    <scope>NUCLEOTIDE SEQUENCE [LARGE SCALE GENOMIC DNA]</scope>
    <source>
        <strain evidence="1 2">DY6</strain>
    </source>
</reference>
<dbReference type="Proteomes" id="UP000076927">
    <property type="component" value="Chromosome"/>
</dbReference>
<dbReference type="PATRIC" id="fig|1178515.4.peg.495"/>
<dbReference type="EMBL" id="CP011388">
    <property type="protein sequence ID" value="ANE45388.1"/>
    <property type="molecule type" value="Genomic_DNA"/>
</dbReference>
<keyword evidence="2" id="KW-1185">Reference proteome</keyword>
<protein>
    <submittedName>
        <fullName evidence="1">Uncharacterized protein</fullName>
    </submittedName>
</protein>
<evidence type="ECO:0000313" key="1">
    <source>
        <dbReference type="EMBL" id="ANE45388.1"/>
    </source>
</evidence>
<accession>A0A172TEB8</accession>
<name>A0A172TEB8_9BACL</name>
<gene>
    <name evidence="1" type="ORF">SY83_02555</name>
</gene>
<dbReference type="OrthoDB" id="178826at2"/>
<proteinExistence type="predicted"/>
<evidence type="ECO:0000313" key="2">
    <source>
        <dbReference type="Proteomes" id="UP000076927"/>
    </source>
</evidence>
<dbReference type="AlphaFoldDB" id="A0A172TEB8"/>